<dbReference type="InterPro" id="IPR002347">
    <property type="entry name" value="SDR_fam"/>
</dbReference>
<gene>
    <name evidence="5" type="ORF">MPH_12455</name>
</gene>
<dbReference type="PANTHER" id="PTHR24320:SF252">
    <property type="entry name" value="DEHYDROGENASE_REDUCTASE FAMILY PROTEIN, PUTATIVE (AFU_ORTHOLOGUE AFUA_3G08550)-RELATED"/>
    <property type="match status" value="1"/>
</dbReference>
<protein>
    <submittedName>
        <fullName evidence="5">Short-chain dehydrogenase/reductase SDR</fullName>
    </submittedName>
</protein>
<dbReference type="VEuPathDB" id="FungiDB:MPH_12455"/>
<evidence type="ECO:0000256" key="1">
    <source>
        <dbReference type="ARBA" id="ARBA00006484"/>
    </source>
</evidence>
<evidence type="ECO:0000313" key="5">
    <source>
        <dbReference type="EMBL" id="EKG10597.1"/>
    </source>
</evidence>
<organism evidence="5 6">
    <name type="scientific">Macrophomina phaseolina (strain MS6)</name>
    <name type="common">Charcoal rot fungus</name>
    <dbReference type="NCBI Taxonomy" id="1126212"/>
    <lineage>
        <taxon>Eukaryota</taxon>
        <taxon>Fungi</taxon>
        <taxon>Dikarya</taxon>
        <taxon>Ascomycota</taxon>
        <taxon>Pezizomycotina</taxon>
        <taxon>Dothideomycetes</taxon>
        <taxon>Dothideomycetes incertae sedis</taxon>
        <taxon>Botryosphaeriales</taxon>
        <taxon>Botryosphaeriaceae</taxon>
        <taxon>Macrophomina</taxon>
    </lineage>
</organism>
<comment type="similarity">
    <text evidence="1">Belongs to the short-chain dehydrogenases/reductases (SDR) family.</text>
</comment>
<keyword evidence="2" id="KW-0521">NADP</keyword>
<sequence length="352" mass="38393">MPFLQIQARLHPPSVDLTGKIAIVTGANGGIGLETARQLLLLHAGTVVLAVRNMAKGEAAKSELLADKKIQGGNPAANIRVMKLDMADYQSVWEFANSIKVDLPALHILILNAAVANLPWSKTGSGHDQISQVNYFSNVMLLLELLPTLEATARRSGEPSRVTWVGSRSFLASKLSKSIRQESVIEFLDDPKKYGWFMRYPDSKLLSAAFVREFSKHQDPQTVVVNDMCPGMVDTSITHHAPAYFRKPMAALTKVTARTPEQGAWAVIHAAAMAGPDSHGKYLVDQKEISSASQWPGQSSFADTGPRRSYGGLKSAQGQRLRLQLWKETAAEMVQQGVALPAFMESFVAEDA</sequence>
<proteinExistence type="inferred from homology"/>
<dbReference type="Gene3D" id="3.40.50.720">
    <property type="entry name" value="NAD(P)-binding Rossmann-like Domain"/>
    <property type="match status" value="1"/>
</dbReference>
<keyword evidence="3" id="KW-0560">Oxidoreductase</keyword>
<dbReference type="HOGENOM" id="CLU_010194_44_4_1"/>
<dbReference type="InterPro" id="IPR036291">
    <property type="entry name" value="NAD(P)-bd_dom_sf"/>
</dbReference>
<reference evidence="5 6" key="1">
    <citation type="journal article" date="2012" name="BMC Genomics">
        <title>Tools to kill: Genome of one of the most destructive plant pathogenic fungi Macrophomina phaseolina.</title>
        <authorList>
            <person name="Islam M.S."/>
            <person name="Haque M.S."/>
            <person name="Islam M.M."/>
            <person name="Emdad E.M."/>
            <person name="Halim A."/>
            <person name="Hossen Q.M.M."/>
            <person name="Hossain M.Z."/>
            <person name="Ahmed B."/>
            <person name="Rahim S."/>
            <person name="Rahman M.S."/>
            <person name="Alam M.M."/>
            <person name="Hou S."/>
            <person name="Wan X."/>
            <person name="Saito J.A."/>
            <person name="Alam M."/>
        </authorList>
    </citation>
    <scope>NUCLEOTIDE SEQUENCE [LARGE SCALE GENOMIC DNA]</scope>
    <source>
        <strain evidence="5 6">MS6</strain>
    </source>
</reference>
<evidence type="ECO:0000256" key="2">
    <source>
        <dbReference type="ARBA" id="ARBA00022857"/>
    </source>
</evidence>
<comment type="caution">
    <text evidence="5">The sequence shown here is derived from an EMBL/GenBank/DDBJ whole genome shotgun (WGS) entry which is preliminary data.</text>
</comment>
<dbReference type="eggNOG" id="KOG1208">
    <property type="taxonomic scope" value="Eukaryota"/>
</dbReference>
<name>K2RCI8_MACPH</name>
<dbReference type="Pfam" id="PF00106">
    <property type="entry name" value="adh_short"/>
    <property type="match status" value="1"/>
</dbReference>
<feature type="region of interest" description="Disordered" evidence="4">
    <location>
        <begin position="294"/>
        <end position="313"/>
    </location>
</feature>
<dbReference type="Proteomes" id="UP000007129">
    <property type="component" value="Unassembled WGS sequence"/>
</dbReference>
<dbReference type="PANTHER" id="PTHR24320">
    <property type="entry name" value="RETINOL DEHYDROGENASE"/>
    <property type="match status" value="1"/>
</dbReference>
<evidence type="ECO:0000256" key="3">
    <source>
        <dbReference type="ARBA" id="ARBA00023002"/>
    </source>
</evidence>
<dbReference type="AlphaFoldDB" id="K2RCI8"/>
<dbReference type="STRING" id="1126212.K2RCI8"/>
<evidence type="ECO:0000313" key="6">
    <source>
        <dbReference type="Proteomes" id="UP000007129"/>
    </source>
</evidence>
<dbReference type="OrthoDB" id="542013at2759"/>
<dbReference type="PRINTS" id="PR00081">
    <property type="entry name" value="GDHRDH"/>
</dbReference>
<dbReference type="EMBL" id="AHHD01000517">
    <property type="protein sequence ID" value="EKG10597.1"/>
    <property type="molecule type" value="Genomic_DNA"/>
</dbReference>
<dbReference type="InParanoid" id="K2RCI8"/>
<evidence type="ECO:0000256" key="4">
    <source>
        <dbReference type="SAM" id="MobiDB-lite"/>
    </source>
</evidence>
<dbReference type="SUPFAM" id="SSF51735">
    <property type="entry name" value="NAD(P)-binding Rossmann-fold domains"/>
    <property type="match status" value="1"/>
</dbReference>
<accession>K2RCI8</accession>
<dbReference type="GO" id="GO:0016491">
    <property type="term" value="F:oxidoreductase activity"/>
    <property type="evidence" value="ECO:0007669"/>
    <property type="project" value="UniProtKB-KW"/>
</dbReference>